<name>A0A2T2YDG5_9BACT</name>
<dbReference type="InterPro" id="IPR016084">
    <property type="entry name" value="Haem_Oase-like_multi-hlx"/>
</dbReference>
<dbReference type="EMBL" id="PYFT01000001">
    <property type="protein sequence ID" value="PSR53552.1"/>
    <property type="molecule type" value="Genomic_DNA"/>
</dbReference>
<sequence length="113" mass="12707">MILEALKAKTAACHRNVEASPLMQPIATRQLTPENYTQILRKFYGFFQPLESSIHLVPSLEYYLPDLPTRRKAASILQDLRAINQENIALATLPLCPDLPRISEISEALGLCM</sequence>
<dbReference type="Proteomes" id="UP000240357">
    <property type="component" value="Unassembled WGS sequence"/>
</dbReference>
<reference evidence="1 2" key="1">
    <citation type="submission" date="2018-03" db="EMBL/GenBank/DDBJ databases">
        <title>Adhaeribacter sp. HMF7605 Genome sequencing and assembly.</title>
        <authorList>
            <person name="Kang H."/>
            <person name="Kang J."/>
            <person name="Cha I."/>
            <person name="Kim H."/>
            <person name="Joh K."/>
        </authorList>
    </citation>
    <scope>NUCLEOTIDE SEQUENCE [LARGE SCALE GENOMIC DNA]</scope>
    <source>
        <strain evidence="1 2">HMF7605</strain>
    </source>
</reference>
<organism evidence="1 2">
    <name type="scientific">Adhaeribacter arboris</name>
    <dbReference type="NCBI Taxonomy" id="2072846"/>
    <lineage>
        <taxon>Bacteria</taxon>
        <taxon>Pseudomonadati</taxon>
        <taxon>Bacteroidota</taxon>
        <taxon>Cytophagia</taxon>
        <taxon>Cytophagales</taxon>
        <taxon>Hymenobacteraceae</taxon>
        <taxon>Adhaeribacter</taxon>
    </lineage>
</organism>
<comment type="caution">
    <text evidence="1">The sequence shown here is derived from an EMBL/GenBank/DDBJ whole genome shotgun (WGS) entry which is preliminary data.</text>
</comment>
<dbReference type="Gene3D" id="1.20.910.10">
    <property type="entry name" value="Heme oxygenase-like"/>
    <property type="match status" value="1"/>
</dbReference>
<dbReference type="GO" id="GO:0004392">
    <property type="term" value="F:heme oxygenase (decyclizing) activity"/>
    <property type="evidence" value="ECO:0007669"/>
    <property type="project" value="InterPro"/>
</dbReference>
<keyword evidence="2" id="KW-1185">Reference proteome</keyword>
<dbReference type="CDD" id="cd19166">
    <property type="entry name" value="HemeO-bac"/>
    <property type="match status" value="1"/>
</dbReference>
<dbReference type="AlphaFoldDB" id="A0A2T2YDG5"/>
<dbReference type="OrthoDB" id="114943at2"/>
<accession>A0A2T2YDG5</accession>
<dbReference type="RefSeq" id="WP_106928292.1">
    <property type="nucleotide sequence ID" value="NZ_PYFT01000001.1"/>
</dbReference>
<dbReference type="GO" id="GO:0006788">
    <property type="term" value="P:heme oxidation"/>
    <property type="evidence" value="ECO:0007669"/>
    <property type="project" value="InterPro"/>
</dbReference>
<dbReference type="InterPro" id="IPR016053">
    <property type="entry name" value="Haem_Oase-like"/>
</dbReference>
<dbReference type="SUPFAM" id="SSF48613">
    <property type="entry name" value="Heme oxygenase-like"/>
    <property type="match status" value="1"/>
</dbReference>
<evidence type="ECO:0000313" key="2">
    <source>
        <dbReference type="Proteomes" id="UP000240357"/>
    </source>
</evidence>
<gene>
    <name evidence="1" type="ORF">AHMF7605_08445</name>
</gene>
<protein>
    <submittedName>
        <fullName evidence="1">Uncharacterized protein</fullName>
    </submittedName>
</protein>
<evidence type="ECO:0000313" key="1">
    <source>
        <dbReference type="EMBL" id="PSR53552.1"/>
    </source>
</evidence>
<dbReference type="Pfam" id="PF01126">
    <property type="entry name" value="Heme_oxygenase"/>
    <property type="match status" value="1"/>
</dbReference>
<proteinExistence type="predicted"/>